<organism evidence="2 3">
    <name type="scientific">Algimonas ampicilliniresistens</name>
    <dbReference type="NCBI Taxonomy" id="1298735"/>
    <lineage>
        <taxon>Bacteria</taxon>
        <taxon>Pseudomonadati</taxon>
        <taxon>Pseudomonadota</taxon>
        <taxon>Alphaproteobacteria</taxon>
        <taxon>Maricaulales</taxon>
        <taxon>Robiginitomaculaceae</taxon>
        <taxon>Algimonas</taxon>
    </lineage>
</organism>
<keyword evidence="3" id="KW-1185">Reference proteome</keyword>
<accession>A0ABQ5VCE5</accession>
<name>A0ABQ5VCE5_9PROT</name>
<sequence length="102" mass="10872">MTRSPFIPSGMKTLAVLFAALFMFAQGMAQAHVVEFGASHEHDGVACTVSVLGEDQAIAPVPLETETVPVDESPVITLRPTKTVTFQNAHPCRAPPPRAPPH</sequence>
<feature type="signal peptide" evidence="1">
    <location>
        <begin position="1"/>
        <end position="31"/>
    </location>
</feature>
<dbReference type="Proteomes" id="UP001161391">
    <property type="component" value="Unassembled WGS sequence"/>
</dbReference>
<evidence type="ECO:0000256" key="1">
    <source>
        <dbReference type="SAM" id="SignalP"/>
    </source>
</evidence>
<reference evidence="2" key="1">
    <citation type="journal article" date="2014" name="Int. J. Syst. Evol. Microbiol.">
        <title>Complete genome of a new Firmicutes species belonging to the dominant human colonic microbiota ('Ruminococcus bicirculans') reveals two chromosomes and a selective capacity to utilize plant glucans.</title>
        <authorList>
            <consortium name="NISC Comparative Sequencing Program"/>
            <person name="Wegmann U."/>
            <person name="Louis P."/>
            <person name="Goesmann A."/>
            <person name="Henrissat B."/>
            <person name="Duncan S.H."/>
            <person name="Flint H.J."/>
        </authorList>
    </citation>
    <scope>NUCLEOTIDE SEQUENCE</scope>
    <source>
        <strain evidence="2">NBRC 108219</strain>
    </source>
</reference>
<feature type="chain" id="PRO_5046063720" evidence="1">
    <location>
        <begin position="32"/>
        <end position="102"/>
    </location>
</feature>
<keyword evidence="1" id="KW-0732">Signal</keyword>
<evidence type="ECO:0000313" key="3">
    <source>
        <dbReference type="Proteomes" id="UP001161391"/>
    </source>
</evidence>
<gene>
    <name evidence="2" type="ORF">GCM10007853_29520</name>
</gene>
<evidence type="ECO:0000313" key="2">
    <source>
        <dbReference type="EMBL" id="GLQ25078.1"/>
    </source>
</evidence>
<reference evidence="2" key="2">
    <citation type="submission" date="2023-01" db="EMBL/GenBank/DDBJ databases">
        <title>Draft genome sequence of Algimonas ampicilliniresistens strain NBRC 108219.</title>
        <authorList>
            <person name="Sun Q."/>
            <person name="Mori K."/>
        </authorList>
    </citation>
    <scope>NUCLEOTIDE SEQUENCE</scope>
    <source>
        <strain evidence="2">NBRC 108219</strain>
    </source>
</reference>
<dbReference type="EMBL" id="BSNK01000002">
    <property type="protein sequence ID" value="GLQ25078.1"/>
    <property type="molecule type" value="Genomic_DNA"/>
</dbReference>
<proteinExistence type="predicted"/>
<protein>
    <submittedName>
        <fullName evidence="2">Uncharacterized protein</fullName>
    </submittedName>
</protein>
<comment type="caution">
    <text evidence="2">The sequence shown here is derived from an EMBL/GenBank/DDBJ whole genome shotgun (WGS) entry which is preliminary data.</text>
</comment>